<dbReference type="EMBL" id="AP021888">
    <property type="protein sequence ID" value="BBP42311.1"/>
    <property type="molecule type" value="Genomic_DNA"/>
</dbReference>
<dbReference type="GO" id="GO:0042597">
    <property type="term" value="C:periplasmic space"/>
    <property type="evidence" value="ECO:0007669"/>
    <property type="project" value="UniProtKB-SubCell"/>
</dbReference>
<dbReference type="KEGG" id="tzo:THMIRHAT_00570"/>
<evidence type="ECO:0000259" key="10">
    <source>
        <dbReference type="PROSITE" id="PS51007"/>
    </source>
</evidence>
<comment type="PTM">
    <text evidence="8">Binds 2 heme groups per subunit.</text>
</comment>
<dbReference type="Proteomes" id="UP000501466">
    <property type="component" value="Chromosome"/>
</dbReference>
<dbReference type="AlphaFoldDB" id="A0A6F8PJM4"/>
<keyword evidence="3 9" id="KW-0479">Metal-binding</keyword>
<name>A0A6F8PJM4_9GAMM</name>
<dbReference type="InterPro" id="IPR009056">
    <property type="entry name" value="Cyt_c-like_dom"/>
</dbReference>
<dbReference type="GO" id="GO:0004130">
    <property type="term" value="F:cytochrome-c peroxidase activity"/>
    <property type="evidence" value="ECO:0007669"/>
    <property type="project" value="TreeGrafter"/>
</dbReference>
<evidence type="ECO:0000256" key="7">
    <source>
        <dbReference type="ARBA" id="ARBA00023004"/>
    </source>
</evidence>
<dbReference type="PROSITE" id="PS51007">
    <property type="entry name" value="CYTC"/>
    <property type="match status" value="2"/>
</dbReference>
<dbReference type="InterPro" id="IPR004852">
    <property type="entry name" value="Di-haem_cyt_c_peroxidsae"/>
</dbReference>
<dbReference type="GO" id="GO:0020037">
    <property type="term" value="F:heme binding"/>
    <property type="evidence" value="ECO:0007669"/>
    <property type="project" value="InterPro"/>
</dbReference>
<keyword evidence="2 8" id="KW-0349">Heme</keyword>
<reference evidence="12" key="1">
    <citation type="submission" date="2019-11" db="EMBL/GenBank/DDBJ databases">
        <title>Isolation and characterization of two novel species in the genus Thiomicrorhabdus.</title>
        <authorList>
            <person name="Mochizuki J."/>
            <person name="Kojima H."/>
            <person name="Fukui M."/>
        </authorList>
    </citation>
    <scope>NUCLEOTIDE SEQUENCE [LARGE SCALE GENOMIC DNA]</scope>
    <source>
        <strain evidence="12">AkT22</strain>
    </source>
</reference>
<accession>A0A6F8PJM4</accession>
<dbReference type="GO" id="GO:0046872">
    <property type="term" value="F:metal ion binding"/>
    <property type="evidence" value="ECO:0007669"/>
    <property type="project" value="UniProtKB-KW"/>
</dbReference>
<dbReference type="InterPro" id="IPR051395">
    <property type="entry name" value="Cytochrome_c_Peroxidase/MauG"/>
</dbReference>
<feature type="binding site" description="covalent" evidence="8">
    <location>
        <position position="92"/>
    </location>
    <ligand>
        <name>heme c</name>
        <dbReference type="ChEBI" id="CHEBI:61717"/>
        <label>1</label>
    </ligand>
</feature>
<keyword evidence="7 9" id="KW-0408">Iron</keyword>
<feature type="binding site" description="axial binding residue" evidence="9">
    <location>
        <position position="311"/>
    </location>
    <ligand>
        <name>heme c</name>
        <dbReference type="ChEBI" id="CHEBI:61717"/>
        <label>2</label>
    </ligand>
    <ligandPart>
        <name>Fe</name>
        <dbReference type="ChEBI" id="CHEBI:18248"/>
    </ligandPart>
</feature>
<evidence type="ECO:0000256" key="8">
    <source>
        <dbReference type="PIRSR" id="PIRSR000294-1"/>
    </source>
</evidence>
<evidence type="ECO:0000313" key="12">
    <source>
        <dbReference type="Proteomes" id="UP000501466"/>
    </source>
</evidence>
<evidence type="ECO:0000256" key="6">
    <source>
        <dbReference type="ARBA" id="ARBA00023002"/>
    </source>
</evidence>
<evidence type="ECO:0000256" key="1">
    <source>
        <dbReference type="ARBA" id="ARBA00004418"/>
    </source>
</evidence>
<gene>
    <name evidence="11" type="ORF">THMIRHAT_00570</name>
</gene>
<evidence type="ECO:0000256" key="5">
    <source>
        <dbReference type="ARBA" id="ARBA00022764"/>
    </source>
</evidence>
<keyword evidence="5" id="KW-0574">Periplasm</keyword>
<organism evidence="11 12">
    <name type="scientific">Thiosulfativibrio zosterae</name>
    <dbReference type="NCBI Taxonomy" id="2675053"/>
    <lineage>
        <taxon>Bacteria</taxon>
        <taxon>Pseudomonadati</taxon>
        <taxon>Pseudomonadota</taxon>
        <taxon>Gammaproteobacteria</taxon>
        <taxon>Thiotrichales</taxon>
        <taxon>Piscirickettsiaceae</taxon>
        <taxon>Thiosulfativibrio</taxon>
    </lineage>
</organism>
<keyword evidence="4" id="KW-0732">Signal</keyword>
<evidence type="ECO:0000256" key="3">
    <source>
        <dbReference type="ARBA" id="ARBA00022723"/>
    </source>
</evidence>
<feature type="binding site" description="axial binding residue" evidence="9">
    <location>
        <position position="93"/>
    </location>
    <ligand>
        <name>heme c</name>
        <dbReference type="ChEBI" id="CHEBI:61717"/>
        <label>1</label>
    </ligand>
    <ligandPart>
        <name>Fe</name>
        <dbReference type="ChEBI" id="CHEBI:18248"/>
    </ligandPart>
</feature>
<dbReference type="GO" id="GO:0009055">
    <property type="term" value="F:electron transfer activity"/>
    <property type="evidence" value="ECO:0007669"/>
    <property type="project" value="InterPro"/>
</dbReference>
<keyword evidence="12" id="KW-1185">Reference proteome</keyword>
<evidence type="ECO:0000256" key="2">
    <source>
        <dbReference type="ARBA" id="ARBA00022617"/>
    </source>
</evidence>
<comment type="subcellular location">
    <subcellularLocation>
        <location evidence="1">Periplasm</location>
    </subcellularLocation>
</comment>
<evidence type="ECO:0000256" key="4">
    <source>
        <dbReference type="ARBA" id="ARBA00022729"/>
    </source>
</evidence>
<comment type="cofactor">
    <cofactor evidence="8">
        <name>heme</name>
        <dbReference type="ChEBI" id="CHEBI:30413"/>
    </cofactor>
    <text evidence="8">Binds 2 heme groups.</text>
</comment>
<dbReference type="Pfam" id="PF03150">
    <property type="entry name" value="CCP_MauG"/>
    <property type="match status" value="1"/>
</dbReference>
<evidence type="ECO:0000256" key="9">
    <source>
        <dbReference type="PIRSR" id="PIRSR000294-2"/>
    </source>
</evidence>
<feature type="binding site" description="axial binding residue" evidence="9">
    <location>
        <position position="236"/>
    </location>
    <ligand>
        <name>heme c</name>
        <dbReference type="ChEBI" id="CHEBI:61717"/>
        <label>2</label>
    </ligand>
    <ligandPart>
        <name>Fe</name>
        <dbReference type="ChEBI" id="CHEBI:18248"/>
    </ligandPart>
</feature>
<dbReference type="SUPFAM" id="SSF46626">
    <property type="entry name" value="Cytochrome c"/>
    <property type="match status" value="2"/>
</dbReference>
<sequence length="349" mass="38335">MKYPLFRVGVVLLAMQGLISCQKTESAFVDYQKTAEEPYLMTYAVNTARTKYNQPLPDLKDLNLNSEKVALGNMLYHDTRLSGNGKLTCASCHGLAIGGDDNMPVALGINGQLGPINTPTVLNSGFNFKQFWDGRAANLRNQAEGPVANPGEMGAEWPQVVKNIQAVKTYQNLFGNLYPEQGISVYTITDAIAEFERSLITPAPIDAYLKGNDNALSANQAKGYQLFQSYGCVACHQGVNFGGNMMQKFGALEAYFSEKNERQVDKGLFNLTKKETDKNVFKVPSLRNIEVTGPYFHNAGAKTLDDAIKIMGLNQLGRKIPDKDRALIADFLTSLTGKLETQAMLPPKE</sequence>
<feature type="domain" description="Cytochrome c" evidence="10">
    <location>
        <begin position="218"/>
        <end position="336"/>
    </location>
</feature>
<dbReference type="Gene3D" id="1.10.760.10">
    <property type="entry name" value="Cytochrome c-like domain"/>
    <property type="match status" value="2"/>
</dbReference>
<dbReference type="InterPro" id="IPR036909">
    <property type="entry name" value="Cyt_c-like_dom_sf"/>
</dbReference>
<dbReference type="InterPro" id="IPR026259">
    <property type="entry name" value="MauG/Cytc_peroxidase"/>
</dbReference>
<dbReference type="PANTHER" id="PTHR30600">
    <property type="entry name" value="CYTOCHROME C PEROXIDASE-RELATED"/>
    <property type="match status" value="1"/>
</dbReference>
<dbReference type="PANTHER" id="PTHR30600:SF7">
    <property type="entry name" value="CYTOCHROME C PEROXIDASE-RELATED"/>
    <property type="match status" value="1"/>
</dbReference>
<protein>
    <submittedName>
        <fullName evidence="11">Cytochrome c biogenesis protein CcsA</fullName>
    </submittedName>
</protein>
<feature type="binding site" description="covalent" evidence="8">
    <location>
        <position position="89"/>
    </location>
    <ligand>
        <name>heme c</name>
        <dbReference type="ChEBI" id="CHEBI:61717"/>
        <label>1</label>
    </ligand>
</feature>
<feature type="binding site" description="covalent" evidence="8">
    <location>
        <position position="235"/>
    </location>
    <ligand>
        <name>heme c</name>
        <dbReference type="ChEBI" id="CHEBI:61717"/>
        <label>2</label>
    </ligand>
</feature>
<keyword evidence="6" id="KW-0560">Oxidoreductase</keyword>
<dbReference type="PIRSF" id="PIRSF000294">
    <property type="entry name" value="Cytochrome-c_peroxidase"/>
    <property type="match status" value="1"/>
</dbReference>
<evidence type="ECO:0000313" key="11">
    <source>
        <dbReference type="EMBL" id="BBP42311.1"/>
    </source>
</evidence>
<dbReference type="RefSeq" id="WP_173289616.1">
    <property type="nucleotide sequence ID" value="NZ_AP021888.1"/>
</dbReference>
<feature type="domain" description="Cytochrome c" evidence="10">
    <location>
        <begin position="67"/>
        <end position="172"/>
    </location>
</feature>
<proteinExistence type="predicted"/>
<dbReference type="PROSITE" id="PS51257">
    <property type="entry name" value="PROKAR_LIPOPROTEIN"/>
    <property type="match status" value="1"/>
</dbReference>
<feature type="binding site" description="covalent" evidence="8">
    <location>
        <position position="232"/>
    </location>
    <ligand>
        <name>heme c</name>
        <dbReference type="ChEBI" id="CHEBI:61717"/>
        <label>2</label>
    </ligand>
</feature>